<keyword evidence="3 8" id="KW-0217">Developmental protein</keyword>
<evidence type="ECO:0000313" key="10">
    <source>
        <dbReference type="Proteomes" id="UP001163046"/>
    </source>
</evidence>
<dbReference type="PANTHER" id="PTHR12027:SF81">
    <property type="entry name" value="WNT INHIBITOR OF DORSAL PROTEIN"/>
    <property type="match status" value="1"/>
</dbReference>
<keyword evidence="10" id="KW-1185">Reference proteome</keyword>
<dbReference type="InterPro" id="IPR043158">
    <property type="entry name" value="Wnt_C"/>
</dbReference>
<keyword evidence="5" id="KW-0272">Extracellular matrix</keyword>
<evidence type="ECO:0000313" key="9">
    <source>
        <dbReference type="EMBL" id="KAJ7325616.1"/>
    </source>
</evidence>
<dbReference type="Proteomes" id="UP001163046">
    <property type="component" value="Unassembled WGS sequence"/>
</dbReference>
<dbReference type="Pfam" id="PF00110">
    <property type="entry name" value="wnt"/>
    <property type="match status" value="1"/>
</dbReference>
<comment type="subcellular location">
    <subcellularLocation>
        <location evidence="1 8">Secreted</location>
        <location evidence="1 8">Extracellular space</location>
        <location evidence="1 8">Extracellular matrix</location>
    </subcellularLocation>
</comment>
<name>A0A9W9Y8U5_9CNID</name>
<keyword evidence="7" id="KW-1015">Disulfide bond</keyword>
<keyword evidence="4" id="KW-0964">Secreted</keyword>
<evidence type="ECO:0000256" key="2">
    <source>
        <dbReference type="ARBA" id="ARBA00005683"/>
    </source>
</evidence>
<dbReference type="Gene3D" id="3.30.2460.20">
    <property type="match status" value="1"/>
</dbReference>
<accession>A0A9W9Y8U5</accession>
<reference evidence="9" key="1">
    <citation type="submission" date="2023-01" db="EMBL/GenBank/DDBJ databases">
        <title>Genome assembly of the deep-sea coral Lophelia pertusa.</title>
        <authorList>
            <person name="Herrera S."/>
            <person name="Cordes E."/>
        </authorList>
    </citation>
    <scope>NUCLEOTIDE SEQUENCE</scope>
    <source>
        <strain evidence="9">USNM1676648</strain>
        <tissue evidence="9">Polyp</tissue>
    </source>
</reference>
<dbReference type="GO" id="GO:0005615">
    <property type="term" value="C:extracellular space"/>
    <property type="evidence" value="ECO:0007669"/>
    <property type="project" value="TreeGrafter"/>
</dbReference>
<dbReference type="GO" id="GO:0060070">
    <property type="term" value="P:canonical Wnt signaling pathway"/>
    <property type="evidence" value="ECO:0007669"/>
    <property type="project" value="TreeGrafter"/>
</dbReference>
<gene>
    <name evidence="9" type="primary">WNT8B_3</name>
    <name evidence="9" type="ORF">OS493_029479</name>
</gene>
<comment type="caution">
    <text evidence="9">The sequence shown here is derived from an EMBL/GenBank/DDBJ whole genome shotgun (WGS) entry which is preliminary data.</text>
</comment>
<dbReference type="GO" id="GO:0030182">
    <property type="term" value="P:neuron differentiation"/>
    <property type="evidence" value="ECO:0007669"/>
    <property type="project" value="TreeGrafter"/>
</dbReference>
<dbReference type="EMBL" id="MU827807">
    <property type="protein sequence ID" value="KAJ7325616.1"/>
    <property type="molecule type" value="Genomic_DNA"/>
</dbReference>
<evidence type="ECO:0000256" key="7">
    <source>
        <dbReference type="ARBA" id="ARBA00023157"/>
    </source>
</evidence>
<dbReference type="CDD" id="cd13113">
    <property type="entry name" value="Wnt"/>
    <property type="match status" value="1"/>
</dbReference>
<dbReference type="OrthoDB" id="5945655at2759"/>
<evidence type="ECO:0000256" key="6">
    <source>
        <dbReference type="ARBA" id="ARBA00022687"/>
    </source>
</evidence>
<evidence type="ECO:0000256" key="1">
    <source>
        <dbReference type="ARBA" id="ARBA00004498"/>
    </source>
</evidence>
<sequence length="298" mass="33790">MTYPILTSIVKAGGHRGLEECRKLFKNEVWNCTLDNKHAIKELPIFVKTTLPHATRETAFIHAISTAAIIHEITLQCRQNRIPGCGCAEKKQRNGNGDWQWGGCGDNIRFGEKETRRFINILENGDNARTAFNLHNNEIGRKVVRLSLKRECKCHGVTGSCNLKTCWRQLAPFEVIGSKLKLKYRNALKVTFVNNKLVERSKNKLAAKRKDKKLVYLDSSPDYCVRNKSLGSLGMLGRICSSDDVTTNKCRSLCNSCNLKHHTVEQVKQVKCRCRFVWCCSVECDTCTRKYSATTCIS</sequence>
<evidence type="ECO:0000256" key="4">
    <source>
        <dbReference type="ARBA" id="ARBA00022525"/>
    </source>
</evidence>
<organism evidence="9 10">
    <name type="scientific">Desmophyllum pertusum</name>
    <dbReference type="NCBI Taxonomy" id="174260"/>
    <lineage>
        <taxon>Eukaryota</taxon>
        <taxon>Metazoa</taxon>
        <taxon>Cnidaria</taxon>
        <taxon>Anthozoa</taxon>
        <taxon>Hexacorallia</taxon>
        <taxon>Scleractinia</taxon>
        <taxon>Caryophylliina</taxon>
        <taxon>Caryophylliidae</taxon>
        <taxon>Desmophyllum</taxon>
    </lineage>
</organism>
<dbReference type="SMART" id="SM00097">
    <property type="entry name" value="WNT1"/>
    <property type="match status" value="1"/>
</dbReference>
<comment type="function">
    <text evidence="8">Ligand for members of the frizzled family of seven transmembrane receptors.</text>
</comment>
<protein>
    <recommendedName>
        <fullName evidence="8">Protein Wnt</fullName>
    </recommendedName>
</protein>
<proteinExistence type="inferred from homology"/>
<evidence type="ECO:0000256" key="8">
    <source>
        <dbReference type="RuleBase" id="RU003500"/>
    </source>
</evidence>
<keyword evidence="6 8" id="KW-0879">Wnt signaling pathway</keyword>
<dbReference type="AlphaFoldDB" id="A0A9W9Y8U5"/>
<evidence type="ECO:0000256" key="5">
    <source>
        <dbReference type="ARBA" id="ARBA00022530"/>
    </source>
</evidence>
<dbReference type="InterPro" id="IPR005817">
    <property type="entry name" value="Wnt"/>
</dbReference>
<comment type="similarity">
    <text evidence="2 8">Belongs to the Wnt family.</text>
</comment>
<dbReference type="GO" id="GO:0005125">
    <property type="term" value="F:cytokine activity"/>
    <property type="evidence" value="ECO:0007669"/>
    <property type="project" value="TreeGrafter"/>
</dbReference>
<evidence type="ECO:0000256" key="3">
    <source>
        <dbReference type="ARBA" id="ARBA00022473"/>
    </source>
</evidence>
<dbReference type="PRINTS" id="PR01349">
    <property type="entry name" value="WNTPROTEIN"/>
</dbReference>
<dbReference type="GO" id="GO:0005109">
    <property type="term" value="F:frizzled binding"/>
    <property type="evidence" value="ECO:0007669"/>
    <property type="project" value="TreeGrafter"/>
</dbReference>
<dbReference type="PANTHER" id="PTHR12027">
    <property type="entry name" value="WNT RELATED"/>
    <property type="match status" value="1"/>
</dbReference>
<dbReference type="GO" id="GO:0045165">
    <property type="term" value="P:cell fate commitment"/>
    <property type="evidence" value="ECO:0007669"/>
    <property type="project" value="TreeGrafter"/>
</dbReference>